<organism evidence="5 6">
    <name type="scientific">Georhizobium profundi</name>
    <dbReference type="NCBI Taxonomy" id="2341112"/>
    <lineage>
        <taxon>Bacteria</taxon>
        <taxon>Pseudomonadati</taxon>
        <taxon>Pseudomonadota</taxon>
        <taxon>Alphaproteobacteria</taxon>
        <taxon>Hyphomicrobiales</taxon>
        <taxon>Rhizobiaceae</taxon>
        <taxon>Georhizobium</taxon>
    </lineage>
</organism>
<comment type="similarity">
    <text evidence="2 4">Belongs to the pterin-4-alpha-carbinolamine dehydratase family.</text>
</comment>
<dbReference type="SUPFAM" id="SSF55248">
    <property type="entry name" value="PCD-like"/>
    <property type="match status" value="1"/>
</dbReference>
<dbReference type="Gene3D" id="3.30.1360.20">
    <property type="entry name" value="Transcriptional coactivator/pterin dehydratase"/>
    <property type="match status" value="1"/>
</dbReference>
<sequence>MTVEKMGGDAVREALAGLPQWTLSASGEAIERRFVFADFNEAFGFMSRVALKAETMNHHPEWSNVYKNVDVTLRTHDVGGVSRLDIQLAHFMDTITA</sequence>
<comment type="catalytic activity">
    <reaction evidence="1 4">
        <text>(4aS,6R)-4a-hydroxy-L-erythro-5,6,7,8-tetrahydrobiopterin = (6R)-L-erythro-6,7-dihydrobiopterin + H2O</text>
        <dbReference type="Rhea" id="RHEA:11920"/>
        <dbReference type="ChEBI" id="CHEBI:15377"/>
        <dbReference type="ChEBI" id="CHEBI:15642"/>
        <dbReference type="ChEBI" id="CHEBI:43120"/>
        <dbReference type="EC" id="4.2.1.96"/>
    </reaction>
</comment>
<evidence type="ECO:0000313" key="5">
    <source>
        <dbReference type="EMBL" id="AZN70390.1"/>
    </source>
</evidence>
<keyword evidence="6" id="KW-1185">Reference proteome</keyword>
<dbReference type="EMBL" id="CP032509">
    <property type="protein sequence ID" value="AZN70390.1"/>
    <property type="molecule type" value="Genomic_DNA"/>
</dbReference>
<protein>
    <recommendedName>
        <fullName evidence="4">Putative pterin-4-alpha-carbinolamine dehydratase</fullName>
        <shortName evidence="4">PHS</shortName>
        <ecNumber evidence="4">4.2.1.96</ecNumber>
    </recommendedName>
    <alternativeName>
        <fullName evidence="4">4-alpha-hydroxy-tetrahydropterin dehydratase</fullName>
    </alternativeName>
    <alternativeName>
        <fullName evidence="4">Pterin carbinolamine dehydratase</fullName>
        <shortName evidence="4">PCD</shortName>
    </alternativeName>
</protein>
<dbReference type="EC" id="4.2.1.96" evidence="4"/>
<dbReference type="InterPro" id="IPR001533">
    <property type="entry name" value="Pterin_deHydtase"/>
</dbReference>
<dbReference type="PANTHER" id="PTHR12599:SF0">
    <property type="entry name" value="PTERIN-4-ALPHA-CARBINOLAMINE DEHYDRATASE"/>
    <property type="match status" value="1"/>
</dbReference>
<dbReference type="Proteomes" id="UP000268192">
    <property type="component" value="Chromosome"/>
</dbReference>
<dbReference type="RefSeq" id="WP_126007539.1">
    <property type="nucleotide sequence ID" value="NZ_CP032509.1"/>
</dbReference>
<evidence type="ECO:0000256" key="3">
    <source>
        <dbReference type="ARBA" id="ARBA00023239"/>
    </source>
</evidence>
<dbReference type="InterPro" id="IPR036428">
    <property type="entry name" value="PCD_sf"/>
</dbReference>
<proteinExistence type="inferred from homology"/>
<dbReference type="HAMAP" id="MF_00434">
    <property type="entry name" value="Pterin_4_alpha"/>
    <property type="match status" value="1"/>
</dbReference>
<dbReference type="NCBIfam" id="NF002018">
    <property type="entry name" value="PRK00823.1-3"/>
    <property type="match status" value="1"/>
</dbReference>
<accession>A0A3Q8XN89</accession>
<dbReference type="CDD" id="cd00914">
    <property type="entry name" value="PCD_DCoH_subfamily_b"/>
    <property type="match status" value="1"/>
</dbReference>
<dbReference type="PANTHER" id="PTHR12599">
    <property type="entry name" value="PTERIN-4-ALPHA-CARBINOLAMINE DEHYDRATASE"/>
    <property type="match status" value="1"/>
</dbReference>
<evidence type="ECO:0000313" key="6">
    <source>
        <dbReference type="Proteomes" id="UP000268192"/>
    </source>
</evidence>
<keyword evidence="3 4" id="KW-0456">Lyase</keyword>
<dbReference type="OrthoDB" id="9794987at2"/>
<dbReference type="Pfam" id="PF01329">
    <property type="entry name" value="Pterin_4a"/>
    <property type="match status" value="1"/>
</dbReference>
<dbReference type="GO" id="GO:0006729">
    <property type="term" value="P:tetrahydrobiopterin biosynthetic process"/>
    <property type="evidence" value="ECO:0007669"/>
    <property type="project" value="InterPro"/>
</dbReference>
<evidence type="ECO:0000256" key="4">
    <source>
        <dbReference type="HAMAP-Rule" id="MF_00434"/>
    </source>
</evidence>
<evidence type="ECO:0000256" key="2">
    <source>
        <dbReference type="ARBA" id="ARBA00006472"/>
    </source>
</evidence>
<reference evidence="5 6" key="1">
    <citation type="submission" date="2018-09" db="EMBL/GenBank/DDBJ databases">
        <title>Marinorhizobium profundi gen. nov., sp. nov., isolated from a deep-sea sediment sample from the New Britain Trench and proposal of Marinorhizobiaceae fam. nov. in the order Rhizobiales of the class Alphaproteobacteria.</title>
        <authorList>
            <person name="Cao J."/>
        </authorList>
    </citation>
    <scope>NUCLEOTIDE SEQUENCE [LARGE SCALE GENOMIC DNA]</scope>
    <source>
        <strain evidence="5 6">WS11</strain>
    </source>
</reference>
<gene>
    <name evidence="5" type="ORF">D5400_03050</name>
</gene>
<dbReference type="AlphaFoldDB" id="A0A3Q8XN89"/>
<dbReference type="GO" id="GO:0008124">
    <property type="term" value="F:4-alpha-hydroxytetrahydrobiopterin dehydratase activity"/>
    <property type="evidence" value="ECO:0007669"/>
    <property type="project" value="UniProtKB-UniRule"/>
</dbReference>
<dbReference type="KEGG" id="abaw:D5400_03050"/>
<evidence type="ECO:0000256" key="1">
    <source>
        <dbReference type="ARBA" id="ARBA00001554"/>
    </source>
</evidence>
<name>A0A3Q8XN89_9HYPH</name>